<dbReference type="EMBL" id="JBHRYH010000024">
    <property type="protein sequence ID" value="MFC3626853.1"/>
    <property type="molecule type" value="Genomic_DNA"/>
</dbReference>
<proteinExistence type="inferred from homology"/>
<dbReference type="InterPro" id="IPR044084">
    <property type="entry name" value="AvModA-like_subst-bd"/>
</dbReference>
<accession>A0ABV7TVX0</accession>
<dbReference type="RefSeq" id="WP_390279918.1">
    <property type="nucleotide sequence ID" value="NZ_JBHRYH010000024.1"/>
</dbReference>
<evidence type="ECO:0000313" key="5">
    <source>
        <dbReference type="EMBL" id="MFC3626853.1"/>
    </source>
</evidence>
<reference evidence="6" key="1">
    <citation type="journal article" date="2019" name="Int. J. Syst. Evol. Microbiol.">
        <title>The Global Catalogue of Microorganisms (GCM) 10K type strain sequencing project: providing services to taxonomists for standard genome sequencing and annotation.</title>
        <authorList>
            <consortium name="The Broad Institute Genomics Platform"/>
            <consortium name="The Broad Institute Genome Sequencing Center for Infectious Disease"/>
            <person name="Wu L."/>
            <person name="Ma J."/>
        </authorList>
    </citation>
    <scope>NUCLEOTIDE SEQUENCE [LARGE SCALE GENOMIC DNA]</scope>
    <source>
        <strain evidence="6">KCTC 42195</strain>
    </source>
</reference>
<comment type="similarity">
    <text evidence="1">Belongs to the bacterial solute-binding protein ModA family.</text>
</comment>
<feature type="chain" id="PRO_5045848794" evidence="4">
    <location>
        <begin position="25"/>
        <end position="252"/>
    </location>
</feature>
<name>A0ABV7TVX0_9NEIS</name>
<gene>
    <name evidence="5" type="primary">modA</name>
    <name evidence="5" type="ORF">ACFOKJ_12035</name>
</gene>
<dbReference type="InterPro" id="IPR050682">
    <property type="entry name" value="ModA/WtpA"/>
</dbReference>
<evidence type="ECO:0000256" key="2">
    <source>
        <dbReference type="ARBA" id="ARBA00022723"/>
    </source>
</evidence>
<dbReference type="CDD" id="cd13539">
    <property type="entry name" value="PBP2_AvModA"/>
    <property type="match status" value="1"/>
</dbReference>
<dbReference type="NCBIfam" id="TIGR01256">
    <property type="entry name" value="modA"/>
    <property type="match status" value="1"/>
</dbReference>
<evidence type="ECO:0000256" key="3">
    <source>
        <dbReference type="ARBA" id="ARBA00022729"/>
    </source>
</evidence>
<evidence type="ECO:0000256" key="1">
    <source>
        <dbReference type="ARBA" id="ARBA00009175"/>
    </source>
</evidence>
<keyword evidence="2" id="KW-0479">Metal-binding</keyword>
<dbReference type="InterPro" id="IPR005950">
    <property type="entry name" value="ModA"/>
</dbReference>
<protein>
    <submittedName>
        <fullName evidence="5">Molybdate ABC transporter substrate-binding protein</fullName>
    </submittedName>
</protein>
<evidence type="ECO:0000313" key="6">
    <source>
        <dbReference type="Proteomes" id="UP001595636"/>
    </source>
</evidence>
<evidence type="ECO:0000256" key="4">
    <source>
        <dbReference type="SAM" id="SignalP"/>
    </source>
</evidence>
<organism evidence="5 6">
    <name type="scientific">Vogesella amnigena</name>
    <dbReference type="NCBI Taxonomy" id="1507449"/>
    <lineage>
        <taxon>Bacteria</taxon>
        <taxon>Pseudomonadati</taxon>
        <taxon>Pseudomonadota</taxon>
        <taxon>Betaproteobacteria</taxon>
        <taxon>Neisseriales</taxon>
        <taxon>Chromobacteriaceae</taxon>
        <taxon>Vogesella</taxon>
    </lineage>
</organism>
<feature type="signal peptide" evidence="4">
    <location>
        <begin position="1"/>
        <end position="24"/>
    </location>
</feature>
<dbReference type="PANTHER" id="PTHR30632">
    <property type="entry name" value="MOLYBDATE-BINDING PERIPLASMIC PROTEIN"/>
    <property type="match status" value="1"/>
</dbReference>
<dbReference type="Pfam" id="PF13531">
    <property type="entry name" value="SBP_bac_11"/>
    <property type="match status" value="1"/>
</dbReference>
<keyword evidence="3 4" id="KW-0732">Signal</keyword>
<dbReference type="SUPFAM" id="SSF53850">
    <property type="entry name" value="Periplasmic binding protein-like II"/>
    <property type="match status" value="1"/>
</dbReference>
<dbReference type="PANTHER" id="PTHR30632:SF14">
    <property type="entry name" value="TUNGSTATE_MOLYBDATE_CHROMATE-BINDING PROTEIN MODA"/>
    <property type="match status" value="1"/>
</dbReference>
<dbReference type="Proteomes" id="UP001595636">
    <property type="component" value="Unassembled WGS sequence"/>
</dbReference>
<keyword evidence="6" id="KW-1185">Reference proteome</keyword>
<sequence>MKTLPHLRTLRAIMLTLLAPLAFASPVKVAVAANVQYAFADIATAFSRDTGIAVEASYASSGKIATQVLAGAPFELFLSADDETPRKLASAGQTLAAPKTYALGALVLWTKDPNFDGKQWQSWLKNASGKVVIANPQTAPYGSEALRVLDFYKLTDSVKPRLVQGDNIAQAAQFVDSGAAQAGFVAKALVLAPQMQGKGRWVDMPEQSHQPIVQNMALLKPAAANPDARKLFDYLSSPAARAILQRYGYRLP</sequence>
<dbReference type="Gene3D" id="3.40.190.10">
    <property type="entry name" value="Periplasmic binding protein-like II"/>
    <property type="match status" value="2"/>
</dbReference>
<dbReference type="PIRSF" id="PIRSF004846">
    <property type="entry name" value="ModA"/>
    <property type="match status" value="1"/>
</dbReference>
<comment type="caution">
    <text evidence="5">The sequence shown here is derived from an EMBL/GenBank/DDBJ whole genome shotgun (WGS) entry which is preliminary data.</text>
</comment>